<evidence type="ECO:0000313" key="2">
    <source>
        <dbReference type="EMBL" id="AFX73391.1"/>
    </source>
</evidence>
<reference evidence="2 3" key="1">
    <citation type="submission" date="2012-02" db="EMBL/GenBank/DDBJ databases">
        <title>The genome sequences of Lebombo, Orungo and Changuinola viruses (genus Orbivirus, family Reoviridae).</title>
        <authorList>
            <person name="Attoui H."/>
            <person name="Mohd Jaafar F."/>
            <person name="Mertens P.P.C."/>
            <person name="Belhouchet M."/>
        </authorList>
    </citation>
    <scope>NUCLEOTIDE SEQUENCE [LARGE SCALE GENOMIC DNA]</scope>
    <source>
        <strain evidence="2">UGMP 359</strain>
    </source>
</reference>
<evidence type="ECO:0000256" key="1">
    <source>
        <dbReference type="ARBA" id="ARBA00014071"/>
    </source>
</evidence>
<evidence type="ECO:0000313" key="3">
    <source>
        <dbReference type="Proteomes" id="UP000114561"/>
    </source>
</evidence>
<accession>W5QM01</accession>
<proteinExistence type="predicted"/>
<dbReference type="RefSeq" id="YP_009507725.1">
    <property type="nucleotide sequence ID" value="NC_038611.1"/>
</dbReference>
<name>W5QM01_9REOV</name>
<dbReference type="GeneID" id="37618759"/>
<dbReference type="KEGG" id="vg:37618759"/>
<keyword evidence="3" id="KW-1185">Reference proteome</keyword>
<sequence>MDQFLDSFDVTGDEANALRLLRAVSPEMTCSHLRRDCLIGGICAKQFFNEVLMAILDSKDRQAARQLVTLAVMTSYDRELIWLNVLRSTEVLPANDYAHEIQNVVLNLKRVFIESGLEEKYKSFRAKRRPNRSPTEDAFSFLPFFYIPMNETKRVGIKKLTRVRNLGVAFVDRREVTHHLPFTVDAARRDLMMLRNFTLEHQRTCTFTGSKSLIHGMIFCPEEMEPLFQKKETALEIYRICEQDMKFINSRGTMSFPRFLMQRLAVKNASSDAMDQVMLGRTPSDGRLMSVTGASFFFGGGPDWRKWAMPALLVRAARLRTVVTSFVKEWFDSTHTCQVCFLVEKGVADSIPITDVRLSDVCGVGPVAYVRSYAHDDGNAPDVRVLRKGEIFRLMGGHYVMQTTASTMESLVVAAKEMQRLVRGDGFWDTPYWGLSMANLCKIMFHENPAKEQIHFMIKLITFGMFGGVQRHNGLFTDWDNLEEFLKRMFSTEEMGVRMYESSYHAILRACILHLQTTAKPTLVQLTHAIESLDLGIEEVPFNFYV</sequence>
<protein>
    <recommendedName>
        <fullName evidence="1">Non-structural protein NS1</fullName>
    </recommendedName>
</protein>
<dbReference type="EMBL" id="JQ610679">
    <property type="protein sequence ID" value="AFX73391.1"/>
    <property type="molecule type" value="Genomic_RNA"/>
</dbReference>
<organism evidence="2 3">
    <name type="scientific">Orungo virus</name>
    <dbReference type="NCBI Taxonomy" id="40058"/>
    <lineage>
        <taxon>Viruses</taxon>
        <taxon>Riboviria</taxon>
        <taxon>Orthornavirae</taxon>
        <taxon>Duplornaviricota</taxon>
        <taxon>Resentoviricetes</taxon>
        <taxon>Reovirales</taxon>
        <taxon>Sedoreoviridae</taxon>
        <taxon>Orbivirus</taxon>
        <taxon>Orbivirus orungoense</taxon>
    </lineage>
</organism>
<dbReference type="OrthoDB" id="4830at10239"/>
<dbReference type="Pfam" id="PF01718">
    <property type="entry name" value="Orbi_NS1"/>
    <property type="match status" value="1"/>
</dbReference>
<dbReference type="Proteomes" id="UP000114561">
    <property type="component" value="Genome"/>
</dbReference>
<dbReference type="InterPro" id="IPR002630">
    <property type="entry name" value="Orbi_NS1"/>
</dbReference>